<evidence type="ECO:0000313" key="1">
    <source>
        <dbReference type="EMBL" id="KAL3796853.1"/>
    </source>
</evidence>
<sequence length="94" mass="10304">MPSLGEGDDLRLRVAGTSADSRRTSIVSFGTGGRSSNRVLGSMSGNGMTIDVVIDTYDDWKEERDGRIERDRMRQVRGAEMSRKVVLGEGRLGL</sequence>
<proteinExistence type="predicted"/>
<dbReference type="AlphaFoldDB" id="A0ABD3Q919"/>
<gene>
    <name evidence="1" type="ORF">ACHAW5_002539</name>
</gene>
<dbReference type="Proteomes" id="UP001530315">
    <property type="component" value="Unassembled WGS sequence"/>
</dbReference>
<keyword evidence="2" id="KW-1185">Reference proteome</keyword>
<reference evidence="1 2" key="1">
    <citation type="submission" date="2024-10" db="EMBL/GenBank/DDBJ databases">
        <title>Updated reference genomes for cyclostephanoid diatoms.</title>
        <authorList>
            <person name="Roberts W.R."/>
            <person name="Alverson A.J."/>
        </authorList>
    </citation>
    <scope>NUCLEOTIDE SEQUENCE [LARGE SCALE GENOMIC DNA]</scope>
    <source>
        <strain evidence="1 2">AJA276-08</strain>
    </source>
</reference>
<name>A0ABD3Q919_9STRA</name>
<accession>A0ABD3Q919</accession>
<organism evidence="1 2">
    <name type="scientific">Stephanodiscus triporus</name>
    <dbReference type="NCBI Taxonomy" id="2934178"/>
    <lineage>
        <taxon>Eukaryota</taxon>
        <taxon>Sar</taxon>
        <taxon>Stramenopiles</taxon>
        <taxon>Ochrophyta</taxon>
        <taxon>Bacillariophyta</taxon>
        <taxon>Coscinodiscophyceae</taxon>
        <taxon>Thalassiosirophycidae</taxon>
        <taxon>Stephanodiscales</taxon>
        <taxon>Stephanodiscaceae</taxon>
        <taxon>Stephanodiscus</taxon>
    </lineage>
</organism>
<protein>
    <submittedName>
        <fullName evidence="1">Uncharacterized protein</fullName>
    </submittedName>
</protein>
<comment type="caution">
    <text evidence="1">The sequence shown here is derived from an EMBL/GenBank/DDBJ whole genome shotgun (WGS) entry which is preliminary data.</text>
</comment>
<dbReference type="EMBL" id="JALLAZ020000371">
    <property type="protein sequence ID" value="KAL3796853.1"/>
    <property type="molecule type" value="Genomic_DNA"/>
</dbReference>
<evidence type="ECO:0000313" key="2">
    <source>
        <dbReference type="Proteomes" id="UP001530315"/>
    </source>
</evidence>